<evidence type="ECO:0000313" key="3">
    <source>
        <dbReference type="Proteomes" id="UP000273278"/>
    </source>
</evidence>
<name>A0A3G3IHI0_9ARCH</name>
<dbReference type="RefSeq" id="WP_015505047.1">
    <property type="nucleotide sequence ID" value="NZ_CP017686.1"/>
</dbReference>
<sequence>MSLDNERPESLLGLIAGLEGVADGYTIIHGPTGCKYYPSSVSESCYRTRKGGTVSRNLFEMGSRYFFSQPRVPCTYLDMGKFVTGGKDRLEDLYAKVEKMGPSVIGIVNSPGASLIGEDIGSVGHRIPTVCIDHADYSGTCSDGFQDAVLALVDRIRPKRKAPRKGTVNLVGISILHLNWNDTVEDLRNLLALCGIGINCVIGAGWTAEDIRRSAEAEANILVYPEYGDRVANFYEREYGIQTVRPREGAPIGFDALEDWVISLCQIMKRDPTAALEEIKVCRRRAAGCIRTMESCHLLPKGRTFSLYCDGSTAYAVSRFLYRYLGMIPVAVTCPNGERWKDETFSFFGSKGIPLSDDALHTETDVIIAGGAICSSAISKGTALGHVDIEGPGDKTVNVRAEPAIGLGGTMRLLDGVLNTIADRQRFR</sequence>
<dbReference type="InterPro" id="IPR049939">
    <property type="entry name" value="NifE-like"/>
</dbReference>
<dbReference type="OMA" id="CKFYHSA"/>
<organism evidence="2 3">
    <name type="scientific">Methanomethylophilus alvi</name>
    <dbReference type="NCBI Taxonomy" id="1291540"/>
    <lineage>
        <taxon>Archaea</taxon>
        <taxon>Methanobacteriati</taxon>
        <taxon>Thermoplasmatota</taxon>
        <taxon>Thermoplasmata</taxon>
        <taxon>Methanomassiliicoccales</taxon>
        <taxon>Methanomethylophilaceae</taxon>
        <taxon>Methanomethylophilus</taxon>
    </lineage>
</organism>
<protein>
    <recommendedName>
        <fullName evidence="1">Nitrogenase/oxidoreductase component 1 domain-containing protein</fullName>
    </recommendedName>
</protein>
<proteinExistence type="predicted"/>
<dbReference type="PANTHER" id="PTHR42956:SF1">
    <property type="entry name" value="NITROGENASE IRON-MOLYBDENUM COFACTOR BIOSYNTHESIS PROTEIN NIFE"/>
    <property type="match status" value="1"/>
</dbReference>
<dbReference type="Pfam" id="PF00148">
    <property type="entry name" value="Oxidored_nitro"/>
    <property type="match status" value="1"/>
</dbReference>
<evidence type="ECO:0000259" key="1">
    <source>
        <dbReference type="Pfam" id="PF00148"/>
    </source>
</evidence>
<dbReference type="GO" id="GO:0016491">
    <property type="term" value="F:oxidoreductase activity"/>
    <property type="evidence" value="ECO:0007669"/>
    <property type="project" value="InterPro"/>
</dbReference>
<dbReference type="Gene3D" id="3.40.50.1980">
    <property type="entry name" value="Nitrogenase molybdenum iron protein domain"/>
    <property type="match status" value="2"/>
</dbReference>
<dbReference type="AlphaFoldDB" id="A0A3G3IHI0"/>
<dbReference type="PANTHER" id="PTHR42956">
    <property type="entry name" value="NITROGENASE IRON-MOLYBDENUM COFACTOR BIOSYNTHESIS PROTEIN NIFE"/>
    <property type="match status" value="1"/>
</dbReference>
<dbReference type="InterPro" id="IPR000510">
    <property type="entry name" value="Nase/OxRdtase_comp1"/>
</dbReference>
<reference evidence="2 3" key="1">
    <citation type="submission" date="2016-10" db="EMBL/GenBank/DDBJ databases">
        <title>Complete genome of the TMA-utilizing, human hosted archaeon Methanomethylophilus alvus Gen. nov, sp. nov., strain Mx-05, derived from a pure culture.</title>
        <authorList>
            <person name="Brugere J.-F."/>
            <person name="Ben Hania W."/>
            <person name="Chaudhary P.P."/>
            <person name="Gaci N."/>
            <person name="Borrel G."/>
            <person name="Cao Van Tuat L."/>
            <person name="Fardeau M.-L."/>
            <person name="Harris H.M.B."/>
            <person name="O'Toole P.W."/>
            <person name="Ollivier B."/>
        </authorList>
    </citation>
    <scope>NUCLEOTIDE SEQUENCE [LARGE SCALE GENOMIC DNA]</scope>
    <source>
        <strain evidence="2 3">Mx-05</strain>
    </source>
</reference>
<evidence type="ECO:0000313" key="2">
    <source>
        <dbReference type="EMBL" id="AYQ55295.1"/>
    </source>
</evidence>
<gene>
    <name evidence="2" type="ORF">BKD89_05715</name>
</gene>
<dbReference type="Proteomes" id="UP000273278">
    <property type="component" value="Chromosome"/>
</dbReference>
<dbReference type="EMBL" id="CP017686">
    <property type="protein sequence ID" value="AYQ55295.1"/>
    <property type="molecule type" value="Genomic_DNA"/>
</dbReference>
<dbReference type="GeneID" id="41321940"/>
<accession>A0A3G3IHI0</accession>
<dbReference type="SUPFAM" id="SSF53807">
    <property type="entry name" value="Helical backbone' metal receptor"/>
    <property type="match status" value="1"/>
</dbReference>
<feature type="domain" description="Nitrogenase/oxidoreductase component 1" evidence="1">
    <location>
        <begin position="18"/>
        <end position="421"/>
    </location>
</feature>
<dbReference type="CDD" id="cd00316">
    <property type="entry name" value="Oxidoreductase_nitrogenase"/>
    <property type="match status" value="1"/>
</dbReference>